<sequence>MNTEELTNKLIQDIEQEKYKYAQAIPSERDFVQIYEMNRSAVKKAIQQLVNKEYLLKIHGKGTFVKKNIHEHLQIKFHGLSELLEREGIQPSSLILASEIKPAGHIVGKALQLEPTEEVFHLVRLRSGDGEPISIEDTYIPLNLIPDLQAFDFQIFSFYSTLAAYHYQIENIYQTISSSKVRNKEARLLKTSLNRPVISLAITAVTTNEQAVEYTEVVVLPEFAAIYTKNVHQGKEMKIYAQID</sequence>
<dbReference type="SMART" id="SM00345">
    <property type="entry name" value="HTH_GNTR"/>
    <property type="match status" value="1"/>
</dbReference>
<dbReference type="Pfam" id="PF07702">
    <property type="entry name" value="UTRA"/>
    <property type="match status" value="1"/>
</dbReference>
<dbReference type="InterPro" id="IPR011663">
    <property type="entry name" value="UTRA"/>
</dbReference>
<dbReference type="SMART" id="SM00866">
    <property type="entry name" value="UTRA"/>
    <property type="match status" value="1"/>
</dbReference>
<dbReference type="CDD" id="cd07377">
    <property type="entry name" value="WHTH_GntR"/>
    <property type="match status" value="1"/>
</dbReference>
<dbReference type="Proteomes" id="UP000070452">
    <property type="component" value="Unassembled WGS sequence"/>
</dbReference>
<keyword evidence="2" id="KW-0238">DNA-binding</keyword>
<gene>
    <name evidence="4" type="ORF">AWT83_16245</name>
</gene>
<dbReference type="SUPFAM" id="SSF46785">
    <property type="entry name" value="Winged helix' DNA-binding domain"/>
    <property type="match status" value="1"/>
</dbReference>
<dbReference type="InterPro" id="IPR028978">
    <property type="entry name" value="Chorismate_lyase_/UTRA_dom_sf"/>
</dbReference>
<evidence type="ECO:0000313" key="4">
    <source>
        <dbReference type="EMBL" id="KWX16290.1"/>
    </source>
</evidence>
<dbReference type="GO" id="GO:0003700">
    <property type="term" value="F:DNA-binding transcription factor activity"/>
    <property type="evidence" value="ECO:0007669"/>
    <property type="project" value="InterPro"/>
</dbReference>
<comment type="caution">
    <text evidence="4">The sequence shown here is derived from an EMBL/GenBank/DDBJ whole genome shotgun (WGS) entry which is preliminary data.</text>
</comment>
<evidence type="ECO:0000256" key="2">
    <source>
        <dbReference type="ARBA" id="ARBA00023125"/>
    </source>
</evidence>
<dbReference type="PANTHER" id="PTHR44846:SF1">
    <property type="entry name" value="MANNOSYL-D-GLYCERATE TRANSPORT_METABOLISM SYSTEM REPRESSOR MNGR-RELATED"/>
    <property type="match status" value="1"/>
</dbReference>
<keyword evidence="3" id="KW-0804">Transcription</keyword>
<dbReference type="GO" id="GO:0045892">
    <property type="term" value="P:negative regulation of DNA-templated transcription"/>
    <property type="evidence" value="ECO:0007669"/>
    <property type="project" value="TreeGrafter"/>
</dbReference>
<accession>A0A132P1U3</accession>
<dbReference type="PROSITE" id="PS50949">
    <property type="entry name" value="HTH_GNTR"/>
    <property type="match status" value="1"/>
</dbReference>
<name>A0A132P1U3_ENTFC</name>
<evidence type="ECO:0000256" key="1">
    <source>
        <dbReference type="ARBA" id="ARBA00023015"/>
    </source>
</evidence>
<dbReference type="InterPro" id="IPR036390">
    <property type="entry name" value="WH_DNA-bd_sf"/>
</dbReference>
<dbReference type="GO" id="GO:0003677">
    <property type="term" value="F:DNA binding"/>
    <property type="evidence" value="ECO:0007669"/>
    <property type="project" value="UniProtKB-KW"/>
</dbReference>
<protein>
    <submittedName>
        <fullName evidence="4">GntR family transcriptional regulator</fullName>
    </submittedName>
</protein>
<dbReference type="Gene3D" id="1.10.10.10">
    <property type="entry name" value="Winged helix-like DNA-binding domain superfamily/Winged helix DNA-binding domain"/>
    <property type="match status" value="1"/>
</dbReference>
<dbReference type="Gene3D" id="3.40.1410.10">
    <property type="entry name" value="Chorismate lyase-like"/>
    <property type="match status" value="1"/>
</dbReference>
<dbReference type="Pfam" id="PF00392">
    <property type="entry name" value="GntR"/>
    <property type="match status" value="1"/>
</dbReference>
<dbReference type="InterPro" id="IPR036388">
    <property type="entry name" value="WH-like_DNA-bd_sf"/>
</dbReference>
<proteinExistence type="predicted"/>
<dbReference type="AlphaFoldDB" id="A0A132P1U3"/>
<dbReference type="RefSeq" id="WP_002301687.1">
    <property type="nucleotide sequence ID" value="NZ_CAACXW010000004.1"/>
</dbReference>
<reference evidence="4 5" key="1">
    <citation type="submission" date="2016-01" db="EMBL/GenBank/DDBJ databases">
        <title>Molecular Mechanisms for transfer of large genomic segments between Enterococcus faecium strains.</title>
        <authorList>
            <person name="Garcia-Solache M.A."/>
            <person name="Lebreton F."/>
            <person name="Mclaughlin R.E."/>
            <person name="Whiteaker J.D."/>
            <person name="Gilmore M.S."/>
            <person name="Rice L.B."/>
        </authorList>
    </citation>
    <scope>NUCLEOTIDE SEQUENCE [LARGE SCALE GENOMIC DNA]</scope>
    <source>
        <strain evidence="4 5">D344RRF x C68</strain>
    </source>
</reference>
<keyword evidence="1" id="KW-0805">Transcription regulation</keyword>
<dbReference type="PATRIC" id="fig|1352.1358.peg.2940"/>
<dbReference type="EMBL" id="LRHK01000008">
    <property type="protein sequence ID" value="KWX16290.1"/>
    <property type="molecule type" value="Genomic_DNA"/>
</dbReference>
<dbReference type="InterPro" id="IPR000524">
    <property type="entry name" value="Tscrpt_reg_HTH_GntR"/>
</dbReference>
<dbReference type="InterPro" id="IPR050679">
    <property type="entry name" value="Bact_HTH_transcr_reg"/>
</dbReference>
<organism evidence="4 5">
    <name type="scientific">Enterococcus faecium</name>
    <name type="common">Streptococcus faecium</name>
    <dbReference type="NCBI Taxonomy" id="1352"/>
    <lineage>
        <taxon>Bacteria</taxon>
        <taxon>Bacillati</taxon>
        <taxon>Bacillota</taxon>
        <taxon>Bacilli</taxon>
        <taxon>Lactobacillales</taxon>
        <taxon>Enterococcaceae</taxon>
        <taxon>Enterococcus</taxon>
    </lineage>
</organism>
<dbReference type="SUPFAM" id="SSF64288">
    <property type="entry name" value="Chorismate lyase-like"/>
    <property type="match status" value="1"/>
</dbReference>
<dbReference type="PANTHER" id="PTHR44846">
    <property type="entry name" value="MANNOSYL-D-GLYCERATE TRANSPORT/METABOLISM SYSTEM REPRESSOR MNGR-RELATED"/>
    <property type="match status" value="1"/>
</dbReference>
<evidence type="ECO:0000313" key="5">
    <source>
        <dbReference type="Proteomes" id="UP000070452"/>
    </source>
</evidence>
<evidence type="ECO:0000256" key="3">
    <source>
        <dbReference type="ARBA" id="ARBA00023163"/>
    </source>
</evidence>